<dbReference type="GO" id="GO:0005524">
    <property type="term" value="F:ATP binding"/>
    <property type="evidence" value="ECO:0007669"/>
    <property type="project" value="UniProtKB-UniRule"/>
</dbReference>
<feature type="domain" description="ATP-cone" evidence="9">
    <location>
        <begin position="49"/>
        <end position="141"/>
    </location>
</feature>
<evidence type="ECO:0000256" key="8">
    <source>
        <dbReference type="HAMAP-Rule" id="MF_00440"/>
    </source>
</evidence>
<gene>
    <name evidence="8 10" type="primary">nrdR</name>
    <name evidence="10" type="ORF">IAA72_05990</name>
</gene>
<dbReference type="InterPro" id="IPR055173">
    <property type="entry name" value="NrdR-like_N"/>
</dbReference>
<dbReference type="NCBIfam" id="TIGR00244">
    <property type="entry name" value="transcriptional regulator NrdR"/>
    <property type="match status" value="1"/>
</dbReference>
<dbReference type="GO" id="GO:0008270">
    <property type="term" value="F:zinc ion binding"/>
    <property type="evidence" value="ECO:0007669"/>
    <property type="project" value="UniProtKB-UniRule"/>
</dbReference>
<keyword evidence="6 8" id="KW-0238">DNA-binding</keyword>
<evidence type="ECO:0000256" key="6">
    <source>
        <dbReference type="ARBA" id="ARBA00023125"/>
    </source>
</evidence>
<feature type="zinc finger region" evidence="8">
    <location>
        <begin position="3"/>
        <end position="34"/>
    </location>
</feature>
<keyword evidence="4 8" id="KW-0067">ATP-binding</keyword>
<evidence type="ECO:0000313" key="11">
    <source>
        <dbReference type="Proteomes" id="UP000810292"/>
    </source>
</evidence>
<sequence length="152" mass="17822">MKCPRCSADKDKVLESRTNKDGTSIRRRRECLNCGYRFTSYERIEEKPIIVIKKDGRHQPFDITKVERGIRQCTEKLNITQDEIESILQKIEDSIYELAGSKNTVTSQQVGEETLKQLYPVSRVAYVRFASVYRAFDDLDQFIEEIEHLARR</sequence>
<dbReference type="Proteomes" id="UP000810292">
    <property type="component" value="Unassembled WGS sequence"/>
</dbReference>
<dbReference type="HAMAP" id="MF_00440">
    <property type="entry name" value="NrdR"/>
    <property type="match status" value="1"/>
</dbReference>
<keyword evidence="2 8" id="KW-0547">Nucleotide-binding</keyword>
<name>A0A9D9IBW9_9SPIO</name>
<comment type="function">
    <text evidence="8">Negatively regulates transcription of bacterial ribonucleotide reductase nrd genes and operons by binding to NrdR-boxes.</text>
</comment>
<dbReference type="AlphaFoldDB" id="A0A9D9IBW9"/>
<accession>A0A9D9IBW9</accession>
<comment type="cofactor">
    <cofactor evidence="8">
        <name>Zn(2+)</name>
        <dbReference type="ChEBI" id="CHEBI:29105"/>
    </cofactor>
    <text evidence="8">Binds 1 zinc ion.</text>
</comment>
<dbReference type="EMBL" id="JADIMF010000093">
    <property type="protein sequence ID" value="MBO8469315.1"/>
    <property type="molecule type" value="Genomic_DNA"/>
</dbReference>
<proteinExistence type="inferred from homology"/>
<evidence type="ECO:0000256" key="5">
    <source>
        <dbReference type="ARBA" id="ARBA00023015"/>
    </source>
</evidence>
<dbReference type="GO" id="GO:0045892">
    <property type="term" value="P:negative regulation of DNA-templated transcription"/>
    <property type="evidence" value="ECO:0007669"/>
    <property type="project" value="UniProtKB-UniRule"/>
</dbReference>
<dbReference type="PANTHER" id="PTHR30455:SF2">
    <property type="entry name" value="TRANSCRIPTIONAL REPRESSOR NRDR"/>
    <property type="match status" value="1"/>
</dbReference>
<evidence type="ECO:0000256" key="7">
    <source>
        <dbReference type="ARBA" id="ARBA00023163"/>
    </source>
</evidence>
<dbReference type="InterPro" id="IPR003796">
    <property type="entry name" value="RNR_NrdR-like"/>
</dbReference>
<dbReference type="PANTHER" id="PTHR30455">
    <property type="entry name" value="TRANSCRIPTIONAL REPRESSOR NRDR"/>
    <property type="match status" value="1"/>
</dbReference>
<reference evidence="10" key="1">
    <citation type="submission" date="2020-10" db="EMBL/GenBank/DDBJ databases">
        <authorList>
            <person name="Gilroy R."/>
        </authorList>
    </citation>
    <scope>NUCLEOTIDE SEQUENCE</scope>
    <source>
        <strain evidence="10">14700</strain>
    </source>
</reference>
<dbReference type="PROSITE" id="PS51161">
    <property type="entry name" value="ATP_CONE"/>
    <property type="match status" value="1"/>
</dbReference>
<evidence type="ECO:0000256" key="2">
    <source>
        <dbReference type="ARBA" id="ARBA00022741"/>
    </source>
</evidence>
<evidence type="ECO:0000259" key="9">
    <source>
        <dbReference type="PROSITE" id="PS51161"/>
    </source>
</evidence>
<keyword evidence="3 8" id="KW-0863">Zinc-finger</keyword>
<evidence type="ECO:0000256" key="4">
    <source>
        <dbReference type="ARBA" id="ARBA00022840"/>
    </source>
</evidence>
<keyword evidence="5 8" id="KW-0805">Transcription regulation</keyword>
<reference evidence="10" key="2">
    <citation type="journal article" date="2021" name="PeerJ">
        <title>Extensive microbial diversity within the chicken gut microbiome revealed by metagenomics and culture.</title>
        <authorList>
            <person name="Gilroy R."/>
            <person name="Ravi A."/>
            <person name="Getino M."/>
            <person name="Pursley I."/>
            <person name="Horton D.L."/>
            <person name="Alikhan N.F."/>
            <person name="Baker D."/>
            <person name="Gharbi K."/>
            <person name="Hall N."/>
            <person name="Watson M."/>
            <person name="Adriaenssens E.M."/>
            <person name="Foster-Nyarko E."/>
            <person name="Jarju S."/>
            <person name="Secka A."/>
            <person name="Antonio M."/>
            <person name="Oren A."/>
            <person name="Chaudhuri R.R."/>
            <person name="La Ragione R."/>
            <person name="Hildebrand F."/>
            <person name="Pallen M.J."/>
        </authorList>
    </citation>
    <scope>NUCLEOTIDE SEQUENCE</scope>
    <source>
        <strain evidence="10">14700</strain>
    </source>
</reference>
<keyword evidence="8" id="KW-0479">Metal-binding</keyword>
<comment type="similarity">
    <text evidence="8">Belongs to the NrdR family.</text>
</comment>
<dbReference type="Pfam" id="PF22811">
    <property type="entry name" value="Zn_ribbon_NrdR"/>
    <property type="match status" value="1"/>
</dbReference>
<protein>
    <recommendedName>
        <fullName evidence="8">Transcriptional repressor NrdR</fullName>
    </recommendedName>
</protein>
<evidence type="ECO:0000313" key="10">
    <source>
        <dbReference type="EMBL" id="MBO8469315.1"/>
    </source>
</evidence>
<keyword evidence="8" id="KW-0862">Zinc</keyword>
<comment type="caution">
    <text evidence="10">The sequence shown here is derived from an EMBL/GenBank/DDBJ whole genome shotgun (WGS) entry which is preliminary data.</text>
</comment>
<dbReference type="GO" id="GO:0003677">
    <property type="term" value="F:DNA binding"/>
    <property type="evidence" value="ECO:0007669"/>
    <property type="project" value="UniProtKB-KW"/>
</dbReference>
<dbReference type="Pfam" id="PF03477">
    <property type="entry name" value="ATP-cone"/>
    <property type="match status" value="1"/>
</dbReference>
<organism evidence="10 11">
    <name type="scientific">Candidatus Ornithospirochaeta stercoravium</name>
    <dbReference type="NCBI Taxonomy" id="2840897"/>
    <lineage>
        <taxon>Bacteria</taxon>
        <taxon>Pseudomonadati</taxon>
        <taxon>Spirochaetota</taxon>
        <taxon>Spirochaetia</taxon>
        <taxon>Spirochaetales</taxon>
        <taxon>Spirochaetaceae</taxon>
        <taxon>Spirochaetaceae incertae sedis</taxon>
        <taxon>Candidatus Ornithospirochaeta</taxon>
    </lineage>
</organism>
<evidence type="ECO:0000256" key="3">
    <source>
        <dbReference type="ARBA" id="ARBA00022771"/>
    </source>
</evidence>
<evidence type="ECO:0000256" key="1">
    <source>
        <dbReference type="ARBA" id="ARBA00022491"/>
    </source>
</evidence>
<dbReference type="InterPro" id="IPR005144">
    <property type="entry name" value="ATP-cone_dom"/>
</dbReference>
<keyword evidence="7 8" id="KW-0804">Transcription</keyword>
<keyword evidence="1 8" id="KW-0678">Repressor</keyword>